<keyword evidence="3" id="KW-0973">c-di-GMP</keyword>
<dbReference type="NCBIfam" id="TIGR00254">
    <property type="entry name" value="GGDEF"/>
    <property type="match status" value="1"/>
</dbReference>
<keyword evidence="5" id="KW-1133">Transmembrane helix</keyword>
<dbReference type="CDD" id="cd01949">
    <property type="entry name" value="GGDEF"/>
    <property type="match status" value="1"/>
</dbReference>
<dbReference type="PROSITE" id="PS50887">
    <property type="entry name" value="GGDEF"/>
    <property type="match status" value="1"/>
</dbReference>
<comment type="cofactor">
    <cofactor evidence="1">
        <name>Mg(2+)</name>
        <dbReference type="ChEBI" id="CHEBI:18420"/>
    </cofactor>
</comment>
<protein>
    <recommendedName>
        <fullName evidence="2">cyclic-guanylate-specific phosphodiesterase</fullName>
        <ecNumber evidence="2">3.1.4.52</ecNumber>
    </recommendedName>
</protein>
<dbReference type="EC" id="3.1.4.52" evidence="2"/>
<organism evidence="8 10">
    <name type="scientific">Shewanella fidelis</name>
    <dbReference type="NCBI Taxonomy" id="173509"/>
    <lineage>
        <taxon>Bacteria</taxon>
        <taxon>Pseudomonadati</taxon>
        <taxon>Pseudomonadota</taxon>
        <taxon>Gammaproteobacteria</taxon>
        <taxon>Alteromonadales</taxon>
        <taxon>Shewanellaceae</taxon>
        <taxon>Shewanella</taxon>
    </lineage>
</organism>
<name>A0AAW8NKL2_9GAMM</name>
<evidence type="ECO:0000313" key="11">
    <source>
        <dbReference type="Proteomes" id="UP001271263"/>
    </source>
</evidence>
<accession>A0AAW8NKL2</accession>
<dbReference type="GO" id="GO:0071111">
    <property type="term" value="F:cyclic-guanylate-specific phosphodiesterase activity"/>
    <property type="evidence" value="ECO:0007669"/>
    <property type="project" value="UniProtKB-EC"/>
</dbReference>
<dbReference type="FunFam" id="3.20.20.450:FF:000001">
    <property type="entry name" value="Cyclic di-GMP phosphodiesterase yahA"/>
    <property type="match status" value="1"/>
</dbReference>
<evidence type="ECO:0000256" key="3">
    <source>
        <dbReference type="ARBA" id="ARBA00022636"/>
    </source>
</evidence>
<reference evidence="9 11" key="1">
    <citation type="journal article" date="2022" name="bioRxiv">
        <title>Prophages regulate Shewanella fidelis 3313 motility and biofilm formation: implications for gut colonization dynamics in Ciona robusta.</title>
        <authorList>
            <person name="Natarajan O."/>
            <person name="Gibboney S.L."/>
            <person name="Young M.N."/>
            <person name="Lim S.J."/>
            <person name="Pluta N."/>
            <person name="Atkinson C.G."/>
            <person name="Leigh B.A."/>
            <person name="Liberti A."/>
            <person name="Kees E.D."/>
            <person name="Breitbart M."/>
            <person name="Gralnick J.A."/>
            <person name="Dishaw L.J."/>
        </authorList>
    </citation>
    <scope>NUCLEOTIDE SEQUENCE [LARGE SCALE GENOMIC DNA]</scope>
    <source>
        <strain evidence="9 11">JG4066</strain>
    </source>
</reference>
<feature type="transmembrane region" description="Helical" evidence="5">
    <location>
        <begin position="12"/>
        <end position="34"/>
    </location>
</feature>
<dbReference type="SMART" id="SM00052">
    <property type="entry name" value="EAL"/>
    <property type="match status" value="1"/>
</dbReference>
<dbReference type="FunFam" id="3.30.70.270:FF:000001">
    <property type="entry name" value="Diguanylate cyclase domain protein"/>
    <property type="match status" value="1"/>
</dbReference>
<dbReference type="Gene3D" id="3.20.20.450">
    <property type="entry name" value="EAL domain"/>
    <property type="match status" value="1"/>
</dbReference>
<proteinExistence type="predicted"/>
<dbReference type="InterPro" id="IPR043128">
    <property type="entry name" value="Rev_trsase/Diguanyl_cyclase"/>
</dbReference>
<evidence type="ECO:0000259" key="6">
    <source>
        <dbReference type="PROSITE" id="PS50883"/>
    </source>
</evidence>
<reference evidence="8" key="2">
    <citation type="submission" date="2022-11" db="EMBL/GenBank/DDBJ databases">
        <title>Prophages regulate Shewanella fidelis motility and biofilm formation: implications for gut colonization dynamics in Ciona robusta.</title>
        <authorList>
            <person name="Natarajan O."/>
            <person name="Gibboney S.L."/>
            <person name="Young M.N."/>
            <person name="Lim S.J."/>
            <person name="Pluta N."/>
            <person name="Atkinson C.G.F."/>
            <person name="Leigh B.A."/>
            <person name="Liberti A."/>
            <person name="Kees E."/>
            <person name="Breitbart M."/>
            <person name="Gralnick J."/>
            <person name="Dishaw L.J."/>
        </authorList>
    </citation>
    <scope>NUCLEOTIDE SEQUENCE</scope>
    <source>
        <strain evidence="8">3313</strain>
    </source>
</reference>
<feature type="transmembrane region" description="Helical" evidence="5">
    <location>
        <begin position="277"/>
        <end position="298"/>
    </location>
</feature>
<dbReference type="Pfam" id="PF00990">
    <property type="entry name" value="GGDEF"/>
    <property type="match status" value="1"/>
</dbReference>
<evidence type="ECO:0000256" key="2">
    <source>
        <dbReference type="ARBA" id="ARBA00012282"/>
    </source>
</evidence>
<evidence type="ECO:0000256" key="1">
    <source>
        <dbReference type="ARBA" id="ARBA00001946"/>
    </source>
</evidence>
<dbReference type="InterPro" id="IPR001633">
    <property type="entry name" value="EAL_dom"/>
</dbReference>
<evidence type="ECO:0000313" key="10">
    <source>
        <dbReference type="Proteomes" id="UP001259340"/>
    </source>
</evidence>
<dbReference type="EMBL" id="JAPMLE010000001">
    <property type="protein sequence ID" value="MDR8522274.1"/>
    <property type="molecule type" value="Genomic_DNA"/>
</dbReference>
<evidence type="ECO:0000313" key="8">
    <source>
        <dbReference type="EMBL" id="MDR8522274.1"/>
    </source>
</evidence>
<keyword evidence="5" id="KW-0812">Transmembrane</keyword>
<dbReference type="InterPro" id="IPR000160">
    <property type="entry name" value="GGDEF_dom"/>
</dbReference>
<sequence>MKHLKWFNSKTAIIIAGALLSAYLILILTVTNLGQSRLKESQNSALNLRVTNYTENLSFFIAANQKNVANLSQKRDVNTYFSNLAAGMSLRYGLSSSLFSLTRTIEQFSLSNKMDNQQIYSRVMIVGLGETIIVDSQPGASFDVSQLPIKQMETLGQKVHLVKGDHGIEVQLLQTIYHQNEAVAVLIAKLNTAVITGLLSTQERPDSGSYLALESRLGDILVWNSLPSSMVSAKLGSVNYAKASPKTIHFENDVQGTPFILKSWFEPVSEEDIFTSAWFIAGISLLALPVFLGLIYLMRVNNKNLILQTQVALSSEQQQKLAKQNGLLQQEIAKRIASESKLAYQATHDELTNLANRTHGMTKLQAAIRNAQAKDNQVLLLFIDLDNFKQINDTIGHHAGDELLKQTSDRLLNSVRSTDIVARLGGDEFLVIVPDIQHQDAAKLVATSILSLFELPFHIEQQEFFVSTSIGMSMYPKDGDNAATLLKRADTALYRVKDMGRNGFGFYDSSMNSNVQRNLMLNMRLHQAIQQGDIEIYYQPILDLQSRKIVAAEALMRWFDPELGFISPEDFIPLAEKNGLIHKLGDMVLLEACTQAASWQSISPITVAVNFSSVQFRYCEQLQETIVDVLLKTGLPANQLDMEVTESLLIDQGHSLMKMLAYLKQLGVGLSIDDFGTGYSALSYLQKFPFSKLKIDRAFINKMATSSSDESLVSAILAMAKSLGLKVVAEGIETEQQARFLQQHNCEFGQGYLFSKPIPAKEFMALLQRERDRKRLLLTS</sequence>
<dbReference type="RefSeq" id="WP_310653713.1">
    <property type="nucleotide sequence ID" value="NZ_JAPMLA010000006.1"/>
</dbReference>
<comment type="catalytic activity">
    <reaction evidence="4">
        <text>3',3'-c-di-GMP + H2O = 5'-phosphoguanylyl(3'-&gt;5')guanosine + H(+)</text>
        <dbReference type="Rhea" id="RHEA:24902"/>
        <dbReference type="ChEBI" id="CHEBI:15377"/>
        <dbReference type="ChEBI" id="CHEBI:15378"/>
        <dbReference type="ChEBI" id="CHEBI:58754"/>
        <dbReference type="ChEBI" id="CHEBI:58805"/>
        <dbReference type="EC" id="3.1.4.52"/>
    </reaction>
    <physiologicalReaction direction="left-to-right" evidence="4">
        <dbReference type="Rhea" id="RHEA:24903"/>
    </physiologicalReaction>
</comment>
<dbReference type="InterPro" id="IPR029787">
    <property type="entry name" value="Nucleotide_cyclase"/>
</dbReference>
<dbReference type="Proteomes" id="UP001271263">
    <property type="component" value="Unassembled WGS sequence"/>
</dbReference>
<dbReference type="Gene3D" id="3.30.70.270">
    <property type="match status" value="1"/>
</dbReference>
<feature type="domain" description="EAL" evidence="6">
    <location>
        <begin position="518"/>
        <end position="771"/>
    </location>
</feature>
<dbReference type="SUPFAM" id="SSF141868">
    <property type="entry name" value="EAL domain-like"/>
    <property type="match status" value="1"/>
</dbReference>
<dbReference type="PANTHER" id="PTHR44757">
    <property type="entry name" value="DIGUANYLATE CYCLASE DGCP"/>
    <property type="match status" value="1"/>
</dbReference>
<dbReference type="SMART" id="SM00267">
    <property type="entry name" value="GGDEF"/>
    <property type="match status" value="1"/>
</dbReference>
<dbReference type="Proteomes" id="UP001259340">
    <property type="component" value="Unassembled WGS sequence"/>
</dbReference>
<dbReference type="Pfam" id="PF00563">
    <property type="entry name" value="EAL"/>
    <property type="match status" value="1"/>
</dbReference>
<dbReference type="AlphaFoldDB" id="A0AAW8NKL2"/>
<evidence type="ECO:0000256" key="5">
    <source>
        <dbReference type="SAM" id="Phobius"/>
    </source>
</evidence>
<dbReference type="GO" id="GO:0071732">
    <property type="term" value="P:cellular response to nitric oxide"/>
    <property type="evidence" value="ECO:0007669"/>
    <property type="project" value="UniProtKB-ARBA"/>
</dbReference>
<evidence type="ECO:0000256" key="4">
    <source>
        <dbReference type="ARBA" id="ARBA00051114"/>
    </source>
</evidence>
<dbReference type="PANTHER" id="PTHR44757:SF2">
    <property type="entry name" value="BIOFILM ARCHITECTURE MAINTENANCE PROTEIN MBAA"/>
    <property type="match status" value="1"/>
</dbReference>
<evidence type="ECO:0000313" key="9">
    <source>
        <dbReference type="EMBL" id="MDW4824973.1"/>
    </source>
</evidence>
<dbReference type="PROSITE" id="PS50883">
    <property type="entry name" value="EAL"/>
    <property type="match status" value="1"/>
</dbReference>
<dbReference type="InterPro" id="IPR035919">
    <property type="entry name" value="EAL_sf"/>
</dbReference>
<evidence type="ECO:0000259" key="7">
    <source>
        <dbReference type="PROSITE" id="PS50887"/>
    </source>
</evidence>
<keyword evidence="5" id="KW-0472">Membrane</keyword>
<keyword evidence="11" id="KW-1185">Reference proteome</keyword>
<gene>
    <name evidence="8" type="ORF">OS133_00975</name>
    <name evidence="9" type="ORF">OS134_12975</name>
</gene>
<dbReference type="InterPro" id="IPR052155">
    <property type="entry name" value="Biofilm_reg_signaling"/>
</dbReference>
<comment type="caution">
    <text evidence="8">The sequence shown here is derived from an EMBL/GenBank/DDBJ whole genome shotgun (WGS) entry which is preliminary data.</text>
</comment>
<dbReference type="EMBL" id="JAPMLD010000005">
    <property type="protein sequence ID" value="MDW4824973.1"/>
    <property type="molecule type" value="Genomic_DNA"/>
</dbReference>
<dbReference type="CDD" id="cd01948">
    <property type="entry name" value="EAL"/>
    <property type="match status" value="1"/>
</dbReference>
<dbReference type="SUPFAM" id="SSF55073">
    <property type="entry name" value="Nucleotide cyclase"/>
    <property type="match status" value="1"/>
</dbReference>
<feature type="domain" description="GGDEF" evidence="7">
    <location>
        <begin position="376"/>
        <end position="509"/>
    </location>
</feature>